<evidence type="ECO:0000256" key="2">
    <source>
        <dbReference type="ARBA" id="ARBA00022741"/>
    </source>
</evidence>
<proteinExistence type="inferred from homology"/>
<keyword evidence="6" id="KW-1185">Reference proteome</keyword>
<dbReference type="PROSITE" id="PS50051">
    <property type="entry name" value="MCM_2"/>
    <property type="match status" value="1"/>
</dbReference>
<evidence type="ECO:0000313" key="5">
    <source>
        <dbReference type="EMBL" id="MDR7087422.1"/>
    </source>
</evidence>
<dbReference type="SMART" id="SM00382">
    <property type="entry name" value="AAA"/>
    <property type="match status" value="1"/>
</dbReference>
<dbReference type="InterPro" id="IPR004482">
    <property type="entry name" value="Mg_chelat-rel"/>
</dbReference>
<evidence type="ECO:0000313" key="6">
    <source>
        <dbReference type="Proteomes" id="UP001257739"/>
    </source>
</evidence>
<evidence type="ECO:0000259" key="4">
    <source>
        <dbReference type="PROSITE" id="PS50051"/>
    </source>
</evidence>
<gene>
    <name evidence="5" type="ORF">J2X11_002261</name>
</gene>
<dbReference type="RefSeq" id="WP_309971005.1">
    <property type="nucleotide sequence ID" value="NZ_JAVDWH010000001.1"/>
</dbReference>
<dbReference type="EMBL" id="JAVDWH010000001">
    <property type="protein sequence ID" value="MDR7087422.1"/>
    <property type="molecule type" value="Genomic_DNA"/>
</dbReference>
<evidence type="ECO:0000256" key="3">
    <source>
        <dbReference type="ARBA" id="ARBA00022840"/>
    </source>
</evidence>
<dbReference type="Pfam" id="PF13541">
    <property type="entry name" value="ChlI"/>
    <property type="match status" value="1"/>
</dbReference>
<dbReference type="InterPro" id="IPR000523">
    <property type="entry name" value="Mg_chelatse_chII-like_cat_dom"/>
</dbReference>
<dbReference type="InterPro" id="IPR020568">
    <property type="entry name" value="Ribosomal_Su5_D2-typ_SF"/>
</dbReference>
<dbReference type="InterPro" id="IPR003593">
    <property type="entry name" value="AAA+_ATPase"/>
</dbReference>
<accession>A0ABU1UQH8</accession>
<evidence type="ECO:0000256" key="1">
    <source>
        <dbReference type="ARBA" id="ARBA00006354"/>
    </source>
</evidence>
<comment type="caution">
    <text evidence="5">The sequence shown here is derived from an EMBL/GenBank/DDBJ whole genome shotgun (WGS) entry which is preliminary data.</text>
</comment>
<keyword evidence="2" id="KW-0547">Nucleotide-binding</keyword>
<dbReference type="SUPFAM" id="SSF52540">
    <property type="entry name" value="P-loop containing nucleoside triphosphate hydrolases"/>
    <property type="match status" value="1"/>
</dbReference>
<dbReference type="SUPFAM" id="SSF54211">
    <property type="entry name" value="Ribosomal protein S5 domain 2-like"/>
    <property type="match status" value="1"/>
</dbReference>
<dbReference type="PANTHER" id="PTHR32039">
    <property type="entry name" value="MAGNESIUM-CHELATASE SUBUNIT CHLI"/>
    <property type="match status" value="1"/>
</dbReference>
<sequence>MSAPTHSVTLDGLSGRPIEIEVHIGGGLPRTVLVGLADTMVSEARDRCRSAVANSGTTWPDQLVTINLAPSTLPKSGSHYDLAIALAVFAAKSLVPAERLAGAAFLGELALDGRLRAIRGVLPATLAAAEAGFERVYVPEVNVPEAELVRGITVVGVRSLRQAVALLTGTEEPDDPPVPPLDEIPGMSWTSAERLAHLDLADIAGQEDARMALVIAAAGGHHMLMTGPPGIGKTMLAQRLPGLLPDLTHDQSLAVSAVHSVAGVLPSDAPLLTRPPFLDPHHTASAVSIVGGGSKVIRPGALSLAHNGVLFLDEAPEFASNVLEALRQPLESGHVVVSRAALTAAYPARFQLILAANPCPCGLASSVSDQCRCSPLSRRRYADRLSGPIRDRIDIHRSLSALARPELVTAMSGARSTAELAGTVVEARERQQRRLSGTPWTLNSAVPGVELRKQWPVSEEGRVMVDQQLRTNKLNARSADRILRLSWSVADLHGHDVPTGDDVDTALSLRRGTPLGSAMRDLVQVSRP</sequence>
<dbReference type="InterPro" id="IPR045006">
    <property type="entry name" value="CHLI-like"/>
</dbReference>
<organism evidence="5 6">
    <name type="scientific">Aeromicrobium panaciterrae</name>
    <dbReference type="NCBI Taxonomy" id="363861"/>
    <lineage>
        <taxon>Bacteria</taxon>
        <taxon>Bacillati</taxon>
        <taxon>Actinomycetota</taxon>
        <taxon>Actinomycetes</taxon>
        <taxon>Propionibacteriales</taxon>
        <taxon>Nocardioidaceae</taxon>
        <taxon>Aeromicrobium</taxon>
    </lineage>
</organism>
<dbReference type="Gene3D" id="3.30.230.10">
    <property type="match status" value="1"/>
</dbReference>
<dbReference type="InterPro" id="IPR027417">
    <property type="entry name" value="P-loop_NTPase"/>
</dbReference>
<dbReference type="InterPro" id="IPR014721">
    <property type="entry name" value="Ribsml_uS5_D2-typ_fold_subgr"/>
</dbReference>
<reference evidence="5 6" key="1">
    <citation type="submission" date="2023-07" db="EMBL/GenBank/DDBJ databases">
        <title>Sorghum-associated microbial communities from plants grown in Nebraska, USA.</title>
        <authorList>
            <person name="Schachtman D."/>
        </authorList>
    </citation>
    <scope>NUCLEOTIDE SEQUENCE [LARGE SCALE GENOMIC DNA]</scope>
    <source>
        <strain evidence="5 6">BE248</strain>
    </source>
</reference>
<dbReference type="Pfam" id="PF13335">
    <property type="entry name" value="Mg_chelatase_C"/>
    <property type="match status" value="1"/>
</dbReference>
<dbReference type="NCBIfam" id="TIGR00368">
    <property type="entry name" value="YifB family Mg chelatase-like AAA ATPase"/>
    <property type="match status" value="1"/>
</dbReference>
<dbReference type="Pfam" id="PF01078">
    <property type="entry name" value="Mg_chelatase"/>
    <property type="match status" value="1"/>
</dbReference>
<dbReference type="PANTHER" id="PTHR32039:SF7">
    <property type="entry name" value="COMPETENCE PROTEIN COMM"/>
    <property type="match status" value="1"/>
</dbReference>
<dbReference type="Proteomes" id="UP001257739">
    <property type="component" value="Unassembled WGS sequence"/>
</dbReference>
<dbReference type="InterPro" id="IPR025158">
    <property type="entry name" value="Mg_chelat-rel_C"/>
</dbReference>
<keyword evidence="3" id="KW-0067">ATP-binding</keyword>
<dbReference type="Gene3D" id="3.40.50.300">
    <property type="entry name" value="P-loop containing nucleotide triphosphate hydrolases"/>
    <property type="match status" value="1"/>
</dbReference>
<feature type="domain" description="MCM C-terminal AAA(+) ATPase" evidence="4">
    <location>
        <begin position="283"/>
        <end position="358"/>
    </location>
</feature>
<name>A0ABU1UQH8_9ACTN</name>
<dbReference type="InterPro" id="IPR001208">
    <property type="entry name" value="MCM_dom"/>
</dbReference>
<protein>
    <submittedName>
        <fullName evidence="5">Magnesium chelatase family protein</fullName>
    </submittedName>
</protein>
<comment type="similarity">
    <text evidence="1">Belongs to the Mg-chelatase subunits D/I family. ComM subfamily.</text>
</comment>